<dbReference type="Proteomes" id="UP000325313">
    <property type="component" value="Unassembled WGS sequence"/>
</dbReference>
<gene>
    <name evidence="2" type="ORF">PGTUg99_037081</name>
</gene>
<reference evidence="2 3" key="1">
    <citation type="submission" date="2019-05" db="EMBL/GenBank/DDBJ databases">
        <title>Emergence of the Ug99 lineage of the wheat stem rust pathogen through somatic hybridization.</title>
        <authorList>
            <person name="Li F."/>
            <person name="Upadhyaya N.M."/>
            <person name="Sperschneider J."/>
            <person name="Matny O."/>
            <person name="Nguyen-Phuc H."/>
            <person name="Mago R."/>
            <person name="Raley C."/>
            <person name="Miller M.E."/>
            <person name="Silverstein K.A.T."/>
            <person name="Henningsen E."/>
            <person name="Hirsch C.D."/>
            <person name="Visser B."/>
            <person name="Pretorius Z.A."/>
            <person name="Steffenson B.J."/>
            <person name="Schwessinger B."/>
            <person name="Dodds P.N."/>
            <person name="Figueroa M."/>
        </authorList>
    </citation>
    <scope>NUCLEOTIDE SEQUENCE [LARGE SCALE GENOMIC DNA]</scope>
    <source>
        <strain evidence="2 3">Ug99</strain>
    </source>
</reference>
<feature type="compositionally biased region" description="Polar residues" evidence="1">
    <location>
        <begin position="1"/>
        <end position="17"/>
    </location>
</feature>
<feature type="region of interest" description="Disordered" evidence="1">
    <location>
        <begin position="239"/>
        <end position="388"/>
    </location>
</feature>
<evidence type="ECO:0000313" key="3">
    <source>
        <dbReference type="Proteomes" id="UP000325313"/>
    </source>
</evidence>
<dbReference type="PANTHER" id="PTHR33246:SF51">
    <property type="entry name" value="MYB_SANT-LIKE DOMAIN-CONTAINING PROTEIN"/>
    <property type="match status" value="1"/>
</dbReference>
<dbReference type="EMBL" id="VDEP01000337">
    <property type="protein sequence ID" value="KAA1102903.1"/>
    <property type="molecule type" value="Genomic_DNA"/>
</dbReference>
<dbReference type="AlphaFoldDB" id="A0A5B0PQE1"/>
<evidence type="ECO:0000256" key="1">
    <source>
        <dbReference type="SAM" id="MobiDB-lite"/>
    </source>
</evidence>
<dbReference type="PANTHER" id="PTHR33246">
    <property type="entry name" value="CCHC-TYPE DOMAIN-CONTAINING PROTEIN"/>
    <property type="match status" value="1"/>
</dbReference>
<feature type="region of interest" description="Disordered" evidence="1">
    <location>
        <begin position="1"/>
        <end position="106"/>
    </location>
</feature>
<comment type="caution">
    <text evidence="2">The sequence shown here is derived from an EMBL/GenBank/DDBJ whole genome shotgun (WGS) entry which is preliminary data.</text>
</comment>
<accession>A0A5B0PQE1</accession>
<name>A0A5B0PQE1_PUCGR</name>
<feature type="compositionally biased region" description="Low complexity" evidence="1">
    <location>
        <begin position="300"/>
        <end position="309"/>
    </location>
</feature>
<protein>
    <submittedName>
        <fullName evidence="2">Uncharacterized protein</fullName>
    </submittedName>
</protein>
<sequence>MSVRQGNNLPDSTQPNATGLGKKTRPRRTKKEMIAYRAEQVQLKKMKAQEKAKQKRLRSRGVGQARRTTGQRSLANSSTPGINPGSTQMASQPLDSDSNPQFGSEDYENVCGYLEEEVNYTRLYGDGSKTSVGTTKVTKAAAYEMFAIFINDNSNRRLNLTGSQLRQRIDGYKKRFMKAKEWAENTGAGIEEGDNLPTLAEILEKKCPCYDRMYGIFGGKANVTPLAQFDSGVGADLYMTADDTDNPQDPASSPEVFFPGWDETQEEPPPLGLTTPAEQQESPRGPGLHEGAADLSLPTLDGDLSLPDDILPPPLEFSGTPLTPSPGLNSPRSLAGVNGRSSGAAFGHPNGQTTTPDSPHPVQPGRRAFPNQRSTDASPAGPARGVNPQARSTLASAFENSNSEKFVYLKEHMEWEKQKEEKRLTWEKERYNKEAALAKDGRQGQLRLAESKMKAAREWISQGKTAAEVEGLLKAVYG</sequence>
<feature type="compositionally biased region" description="Polar residues" evidence="1">
    <location>
        <begin position="320"/>
        <end position="332"/>
    </location>
</feature>
<proteinExistence type="predicted"/>
<organism evidence="2 3">
    <name type="scientific">Puccinia graminis f. sp. tritici</name>
    <dbReference type="NCBI Taxonomy" id="56615"/>
    <lineage>
        <taxon>Eukaryota</taxon>
        <taxon>Fungi</taxon>
        <taxon>Dikarya</taxon>
        <taxon>Basidiomycota</taxon>
        <taxon>Pucciniomycotina</taxon>
        <taxon>Pucciniomycetes</taxon>
        <taxon>Pucciniales</taxon>
        <taxon>Pucciniaceae</taxon>
        <taxon>Puccinia</taxon>
    </lineage>
</organism>
<evidence type="ECO:0000313" key="2">
    <source>
        <dbReference type="EMBL" id="KAA1102903.1"/>
    </source>
</evidence>
<feature type="compositionally biased region" description="Polar residues" evidence="1">
    <location>
        <begin position="66"/>
        <end position="102"/>
    </location>
</feature>